<dbReference type="EMBL" id="JBHLVX010000025">
    <property type="protein sequence ID" value="MFC0267835.1"/>
    <property type="molecule type" value="Genomic_DNA"/>
</dbReference>
<proteinExistence type="predicted"/>
<evidence type="ECO:0000313" key="2">
    <source>
        <dbReference type="EMBL" id="MFC0267835.1"/>
    </source>
</evidence>
<reference evidence="2 3" key="1">
    <citation type="submission" date="2024-09" db="EMBL/GenBank/DDBJ databases">
        <authorList>
            <person name="Sun Q."/>
            <person name="Mori K."/>
        </authorList>
    </citation>
    <scope>NUCLEOTIDE SEQUENCE [LARGE SCALE GENOMIC DNA]</scope>
    <source>
        <strain evidence="2 3">CCM 7415</strain>
    </source>
</reference>
<evidence type="ECO:0000259" key="1">
    <source>
        <dbReference type="Pfam" id="PF03756"/>
    </source>
</evidence>
<name>A0ABV6G2M2_9GAMM</name>
<dbReference type="Pfam" id="PF03756">
    <property type="entry name" value="AfsA"/>
    <property type="match status" value="1"/>
</dbReference>
<evidence type="ECO:0000313" key="3">
    <source>
        <dbReference type="Proteomes" id="UP001589814"/>
    </source>
</evidence>
<dbReference type="Proteomes" id="UP001589814">
    <property type="component" value="Unassembled WGS sequence"/>
</dbReference>
<organism evidence="2 3">
    <name type="scientific">Kushneria aurantia</name>
    <dbReference type="NCBI Taxonomy" id="504092"/>
    <lineage>
        <taxon>Bacteria</taxon>
        <taxon>Pseudomonadati</taxon>
        <taxon>Pseudomonadota</taxon>
        <taxon>Gammaproteobacteria</taxon>
        <taxon>Oceanospirillales</taxon>
        <taxon>Halomonadaceae</taxon>
        <taxon>Kushneria</taxon>
    </lineage>
</organism>
<dbReference type="InterPro" id="IPR005509">
    <property type="entry name" value="AfsA_hotdog_dom"/>
</dbReference>
<gene>
    <name evidence="2" type="ORF">ACFFHW_07500</name>
</gene>
<dbReference type="RefSeq" id="WP_169433505.1">
    <property type="nucleotide sequence ID" value="NZ_JBHLVX010000025.1"/>
</dbReference>
<keyword evidence="3" id="KW-1185">Reference proteome</keyword>
<sequence length="187" mass="21674">MNFRSSERAIGKVSIIVCHISARAYETIRGESILKSAKYGEFELHTASGLPQVEPYELGCKYPKDVCIRNIRKAGHTRVANIAIPSQNRILNDHKQDHITGYNLTESAKQFCFYCTIKESKKKIENLYIKRIFAKFYKYAENNQELLVRLVRKDSNNDATRCIIEILQEGIRLSLFFIYINEVECNE</sequence>
<comment type="caution">
    <text evidence="2">The sequence shown here is derived from an EMBL/GenBank/DDBJ whole genome shotgun (WGS) entry which is preliminary data.</text>
</comment>
<accession>A0ABV6G2M2</accession>
<feature type="domain" description="A-factor biosynthesis hotdog" evidence="1">
    <location>
        <begin position="62"/>
        <end position="151"/>
    </location>
</feature>
<protein>
    <submittedName>
        <fullName evidence="2">AfsA-related hotdog domain-containing protein</fullName>
    </submittedName>
</protein>